<feature type="non-terminal residue" evidence="6">
    <location>
        <position position="1"/>
    </location>
</feature>
<feature type="zinc finger region" description="C3H1-type" evidence="4">
    <location>
        <begin position="62"/>
        <end position="90"/>
    </location>
</feature>
<reference evidence="6 7" key="1">
    <citation type="submission" date="2016-05" db="EMBL/GenBank/DDBJ databases">
        <title>Comparative genomics of biotechnologically important yeasts.</title>
        <authorList>
            <consortium name="DOE Joint Genome Institute"/>
            <person name="Riley R."/>
            <person name="Haridas S."/>
            <person name="Wolfe K.H."/>
            <person name="Lopes M.R."/>
            <person name="Hittinger C.T."/>
            <person name="Goker M."/>
            <person name="Salamov A."/>
            <person name="Wisecaver J."/>
            <person name="Long T.M."/>
            <person name="Aerts A.L."/>
            <person name="Barry K."/>
            <person name="Choi C."/>
            <person name="Clum A."/>
            <person name="Coughlan A.Y."/>
            <person name="Deshpande S."/>
            <person name="Douglass A.P."/>
            <person name="Hanson S.J."/>
            <person name="Klenk H.-P."/>
            <person name="LaButti K."/>
            <person name="Lapidus A."/>
            <person name="Lindquist E."/>
            <person name="Lipzen A."/>
            <person name="Meier-kolthoff J.P."/>
            <person name="Ohm R.A."/>
            <person name="Otillar R.P."/>
            <person name="Pangilinan J."/>
            <person name="Peng Y."/>
            <person name="Rokas A."/>
            <person name="Rosa C.A."/>
            <person name="Scheuner C."/>
            <person name="Sibirny A.A."/>
            <person name="Slot J.C."/>
            <person name="Stielow J.B."/>
            <person name="Sun H."/>
            <person name="Kurtzman C.P."/>
            <person name="Blackwell M."/>
            <person name="Grigoriev I.V."/>
            <person name="Jeffries T.W."/>
        </authorList>
    </citation>
    <scope>NUCLEOTIDE SEQUENCE [LARGE SCALE GENOMIC DNA]</scope>
    <source>
        <strain evidence="6 7">NRRL YB-4993</strain>
    </source>
</reference>
<sequence length="221" mass="25099">NATETDACDRVRIGTDVFGVSSNGTRLLPISGKKRQEGSVVVWNHWRYLVCKSGLLRRTFGEPPRDYCRYFTCNGSCVRGVQCRFIHDMSRMALCRHYLAGRCLGHCILSHEASEYNTPVCRYHLEDRCSNARCNFSHELPAHARDSDFSIWTCRPFAVGGWCDRGRLCPFAHLYNCPDYEESGLCPRGNSCPLTHTITKRSFEPQNTIVSSYSVDPAVLF</sequence>
<feature type="domain" description="C3H1-type" evidence="5">
    <location>
        <begin position="62"/>
        <end position="90"/>
    </location>
</feature>
<keyword evidence="2 4" id="KW-0863">Zinc-finger</keyword>
<feature type="zinc finger region" description="C3H1-type" evidence="4">
    <location>
        <begin position="176"/>
        <end position="199"/>
    </location>
</feature>
<organism evidence="6 7">
    <name type="scientific">Metschnikowia bicuspidata var. bicuspidata NRRL YB-4993</name>
    <dbReference type="NCBI Taxonomy" id="869754"/>
    <lineage>
        <taxon>Eukaryota</taxon>
        <taxon>Fungi</taxon>
        <taxon>Dikarya</taxon>
        <taxon>Ascomycota</taxon>
        <taxon>Saccharomycotina</taxon>
        <taxon>Pichiomycetes</taxon>
        <taxon>Metschnikowiaceae</taxon>
        <taxon>Metschnikowia</taxon>
    </lineage>
</organism>
<dbReference type="Proteomes" id="UP000092555">
    <property type="component" value="Unassembled WGS sequence"/>
</dbReference>
<feature type="domain" description="C3H1-type" evidence="5">
    <location>
        <begin position="176"/>
        <end position="199"/>
    </location>
</feature>
<evidence type="ECO:0000313" key="7">
    <source>
        <dbReference type="Proteomes" id="UP000092555"/>
    </source>
</evidence>
<protein>
    <recommendedName>
        <fullName evidence="5">C3H1-type domain-containing protein</fullName>
    </recommendedName>
</protein>
<dbReference type="RefSeq" id="XP_018709258.1">
    <property type="nucleotide sequence ID" value="XM_018854735.1"/>
</dbReference>
<dbReference type="PANTHER" id="PTHR46156">
    <property type="entry name" value="CCCH ZINGC FINGER"/>
    <property type="match status" value="1"/>
</dbReference>
<dbReference type="InterPro" id="IPR036855">
    <property type="entry name" value="Znf_CCCH_sf"/>
</dbReference>
<evidence type="ECO:0000256" key="2">
    <source>
        <dbReference type="ARBA" id="ARBA00022771"/>
    </source>
</evidence>
<keyword evidence="7" id="KW-1185">Reference proteome</keyword>
<dbReference type="Gene3D" id="4.10.1000.10">
    <property type="entry name" value="Zinc finger, CCCH-type"/>
    <property type="match status" value="2"/>
</dbReference>
<name>A0A1A0GYW1_9ASCO</name>
<dbReference type="SUPFAM" id="SSF90229">
    <property type="entry name" value="CCCH zinc finger"/>
    <property type="match status" value="2"/>
</dbReference>
<dbReference type="GO" id="GO:0005634">
    <property type="term" value="C:nucleus"/>
    <property type="evidence" value="ECO:0007669"/>
    <property type="project" value="TreeGrafter"/>
</dbReference>
<dbReference type="EMBL" id="LXTC01000011">
    <property type="protein sequence ID" value="OBA16959.1"/>
    <property type="molecule type" value="Genomic_DNA"/>
</dbReference>
<dbReference type="PROSITE" id="PS50103">
    <property type="entry name" value="ZF_C3H1"/>
    <property type="match status" value="3"/>
</dbReference>
<gene>
    <name evidence="6" type="ORF">METBIDRAFT_17791</name>
</gene>
<evidence type="ECO:0000256" key="1">
    <source>
        <dbReference type="ARBA" id="ARBA00022723"/>
    </source>
</evidence>
<evidence type="ECO:0000256" key="3">
    <source>
        <dbReference type="ARBA" id="ARBA00022833"/>
    </source>
</evidence>
<feature type="zinc finger region" description="C3H1-type" evidence="4">
    <location>
        <begin position="115"/>
        <end position="141"/>
    </location>
</feature>
<dbReference type="AlphaFoldDB" id="A0A1A0GYW1"/>
<dbReference type="SMART" id="SM00356">
    <property type="entry name" value="ZnF_C3H1"/>
    <property type="match status" value="5"/>
</dbReference>
<keyword evidence="1 4" id="KW-0479">Metal-binding</keyword>
<dbReference type="InterPro" id="IPR000571">
    <property type="entry name" value="Znf_CCCH"/>
</dbReference>
<accession>A0A1A0GYW1</accession>
<comment type="caution">
    <text evidence="6">The sequence shown here is derived from an EMBL/GenBank/DDBJ whole genome shotgun (WGS) entry which is preliminary data.</text>
</comment>
<dbReference type="GeneID" id="30027711"/>
<feature type="non-terminal residue" evidence="6">
    <location>
        <position position="221"/>
    </location>
</feature>
<dbReference type="PANTHER" id="PTHR46156:SF1">
    <property type="entry name" value="ZINC FINGER CCCH DOMAIN-CONTAINING PROTEIN 3"/>
    <property type="match status" value="1"/>
</dbReference>
<proteinExistence type="predicted"/>
<keyword evidence="3 4" id="KW-0862">Zinc</keyword>
<dbReference type="STRING" id="869754.A0A1A0GYW1"/>
<dbReference type="OrthoDB" id="410307at2759"/>
<dbReference type="GO" id="GO:0008270">
    <property type="term" value="F:zinc ion binding"/>
    <property type="evidence" value="ECO:0007669"/>
    <property type="project" value="UniProtKB-KW"/>
</dbReference>
<evidence type="ECO:0000259" key="5">
    <source>
        <dbReference type="PROSITE" id="PS50103"/>
    </source>
</evidence>
<feature type="domain" description="C3H1-type" evidence="5">
    <location>
        <begin position="115"/>
        <end position="141"/>
    </location>
</feature>
<evidence type="ECO:0000256" key="4">
    <source>
        <dbReference type="PROSITE-ProRule" id="PRU00723"/>
    </source>
</evidence>
<evidence type="ECO:0000313" key="6">
    <source>
        <dbReference type="EMBL" id="OBA16959.1"/>
    </source>
</evidence>